<proteinExistence type="predicted"/>
<protein>
    <submittedName>
        <fullName evidence="1">Uncharacterized protein</fullName>
    </submittedName>
</protein>
<dbReference type="EMBL" id="CM047900">
    <property type="protein sequence ID" value="KAJ0100502.1"/>
    <property type="molecule type" value="Genomic_DNA"/>
</dbReference>
<accession>A0ACC1BNV8</accession>
<evidence type="ECO:0000313" key="2">
    <source>
        <dbReference type="Proteomes" id="UP001164250"/>
    </source>
</evidence>
<dbReference type="Proteomes" id="UP001164250">
    <property type="component" value="Chromosome 4"/>
</dbReference>
<organism evidence="1 2">
    <name type="scientific">Pistacia atlantica</name>
    <dbReference type="NCBI Taxonomy" id="434234"/>
    <lineage>
        <taxon>Eukaryota</taxon>
        <taxon>Viridiplantae</taxon>
        <taxon>Streptophyta</taxon>
        <taxon>Embryophyta</taxon>
        <taxon>Tracheophyta</taxon>
        <taxon>Spermatophyta</taxon>
        <taxon>Magnoliopsida</taxon>
        <taxon>eudicotyledons</taxon>
        <taxon>Gunneridae</taxon>
        <taxon>Pentapetalae</taxon>
        <taxon>rosids</taxon>
        <taxon>malvids</taxon>
        <taxon>Sapindales</taxon>
        <taxon>Anacardiaceae</taxon>
        <taxon>Pistacia</taxon>
    </lineage>
</organism>
<gene>
    <name evidence="1" type="ORF">Patl1_21940</name>
</gene>
<name>A0ACC1BNV8_9ROSI</name>
<sequence>MKIIGAVFSEGLRWKWGHVRWWNLETELVYMECLLELSYGPQVTILMVTDYLKTRRTDYPIDLNNLQNMQENSPGFLLVLGEYGAADGKFSASYSTGKLRDVAEAYSNDETVKVSLFSWKVL</sequence>
<evidence type="ECO:0000313" key="1">
    <source>
        <dbReference type="EMBL" id="KAJ0100502.1"/>
    </source>
</evidence>
<comment type="caution">
    <text evidence="1">The sequence shown here is derived from an EMBL/GenBank/DDBJ whole genome shotgun (WGS) entry which is preliminary data.</text>
</comment>
<reference evidence="2" key="1">
    <citation type="journal article" date="2023" name="G3 (Bethesda)">
        <title>Genome assembly and association tests identify interacting loci associated with vigor, precocity, and sex in interspecific pistachio rootstocks.</title>
        <authorList>
            <person name="Palmer W."/>
            <person name="Jacygrad E."/>
            <person name="Sagayaradj S."/>
            <person name="Cavanaugh K."/>
            <person name="Han R."/>
            <person name="Bertier L."/>
            <person name="Beede B."/>
            <person name="Kafkas S."/>
            <person name="Golino D."/>
            <person name="Preece J."/>
            <person name="Michelmore R."/>
        </authorList>
    </citation>
    <scope>NUCLEOTIDE SEQUENCE [LARGE SCALE GENOMIC DNA]</scope>
</reference>
<keyword evidence="2" id="KW-1185">Reference proteome</keyword>